<dbReference type="AlphaFoldDB" id="A0A415PL91"/>
<comment type="caution">
    <text evidence="1">The sequence shown here is derived from an EMBL/GenBank/DDBJ whole genome shotgun (WGS) entry which is preliminary data.</text>
</comment>
<dbReference type="Pfam" id="PF09912">
    <property type="entry name" value="DUF2141"/>
    <property type="match status" value="1"/>
</dbReference>
<organism evidence="1 2">
    <name type="scientific">Parabacteroides merdae</name>
    <dbReference type="NCBI Taxonomy" id="46503"/>
    <lineage>
        <taxon>Bacteria</taxon>
        <taxon>Pseudomonadati</taxon>
        <taxon>Bacteroidota</taxon>
        <taxon>Bacteroidia</taxon>
        <taxon>Bacteroidales</taxon>
        <taxon>Tannerellaceae</taxon>
        <taxon>Parabacteroides</taxon>
    </lineage>
</organism>
<accession>A0A415PL91</accession>
<gene>
    <name evidence="1" type="ORF">DW828_14615</name>
</gene>
<evidence type="ECO:0000313" key="1">
    <source>
        <dbReference type="EMBL" id="RHC82058.1"/>
    </source>
</evidence>
<dbReference type="EMBL" id="QSII01000022">
    <property type="protein sequence ID" value="RHC82058.1"/>
    <property type="molecule type" value="Genomic_DNA"/>
</dbReference>
<protein>
    <submittedName>
        <fullName evidence="1">DUF2141 domain-containing protein</fullName>
    </submittedName>
</protein>
<dbReference type="Proteomes" id="UP000286260">
    <property type="component" value="Unassembled WGS sequence"/>
</dbReference>
<proteinExistence type="predicted"/>
<dbReference type="InterPro" id="IPR018673">
    <property type="entry name" value="DUF2141"/>
</dbReference>
<sequence length="129" mass="14574">MKTTISMLVMLFSMLGTQPLFAQVAKSVSFQVMNIPTKQGKVLLTTEKGKHYGMIDATDSIVKIKLNDIPYGKYKVYVYHDANGNWLLDKSADNTPVEYCATYEIDVTTDNQIFKIELVDIQKKKSKGK</sequence>
<evidence type="ECO:0000313" key="2">
    <source>
        <dbReference type="Proteomes" id="UP000286260"/>
    </source>
</evidence>
<dbReference type="RefSeq" id="WP_122204775.1">
    <property type="nucleotide sequence ID" value="NZ_CP081901.1"/>
</dbReference>
<name>A0A415PL91_9BACT</name>
<reference evidence="1 2" key="1">
    <citation type="submission" date="2018-08" db="EMBL/GenBank/DDBJ databases">
        <title>A genome reference for cultivated species of the human gut microbiota.</title>
        <authorList>
            <person name="Zou Y."/>
            <person name="Xue W."/>
            <person name="Luo G."/>
        </authorList>
    </citation>
    <scope>NUCLEOTIDE SEQUENCE [LARGE SCALE GENOMIC DNA]</scope>
    <source>
        <strain evidence="1 2">AM34-17</strain>
    </source>
</reference>